<feature type="transmembrane region" description="Helical" evidence="1">
    <location>
        <begin position="71"/>
        <end position="91"/>
    </location>
</feature>
<accession>A0A2H0WNT0</accession>
<gene>
    <name evidence="3" type="ORF">COT64_03310</name>
</gene>
<evidence type="ECO:0000256" key="1">
    <source>
        <dbReference type="SAM" id="Phobius"/>
    </source>
</evidence>
<dbReference type="EMBL" id="PEZI01000070">
    <property type="protein sequence ID" value="PIS14306.1"/>
    <property type="molecule type" value="Genomic_DNA"/>
</dbReference>
<evidence type="ECO:0000313" key="3">
    <source>
        <dbReference type="EMBL" id="PIS14306.1"/>
    </source>
</evidence>
<keyword evidence="1" id="KW-0472">Membrane</keyword>
<evidence type="ECO:0000313" key="4">
    <source>
        <dbReference type="Proteomes" id="UP000230775"/>
    </source>
</evidence>
<dbReference type="InterPro" id="IPR059113">
    <property type="entry name" value="Znf_ribbon"/>
</dbReference>
<reference evidence="4" key="1">
    <citation type="submission" date="2017-09" db="EMBL/GenBank/DDBJ databases">
        <title>Depth-based differentiation of microbial function through sediment-hosted aquifers and enrichment of novel symbionts in the deep terrestrial subsurface.</title>
        <authorList>
            <person name="Probst A.J."/>
            <person name="Ladd B."/>
            <person name="Jarett J.K."/>
            <person name="Geller-Mcgrath D.E."/>
            <person name="Sieber C.M.K."/>
            <person name="Emerson J.B."/>
            <person name="Anantharaman K."/>
            <person name="Thomas B.C."/>
            <person name="Malmstrom R."/>
            <person name="Stieglmeier M."/>
            <person name="Klingl A."/>
            <person name="Woyke T."/>
            <person name="Ryan C.M."/>
            <person name="Banfield J.F."/>
        </authorList>
    </citation>
    <scope>NUCLEOTIDE SEQUENCE [LARGE SCALE GENOMIC DNA]</scope>
</reference>
<keyword evidence="1" id="KW-1133">Transmembrane helix</keyword>
<organism evidence="3 4">
    <name type="scientific">Candidatus Shapirobacteria bacterium CG09_land_8_20_14_0_10_39_12</name>
    <dbReference type="NCBI Taxonomy" id="1974885"/>
    <lineage>
        <taxon>Bacteria</taxon>
        <taxon>Candidatus Shapironibacteriota</taxon>
    </lineage>
</organism>
<feature type="transmembrane region" description="Helical" evidence="1">
    <location>
        <begin position="41"/>
        <end position="59"/>
    </location>
</feature>
<sequence>MDLQIACPYCKRNVSSLDYFCPNCGKKIKEKPLSTSLIKQLLIYLLSVFLPPMGIWPAIKYLRQPDKKSKRIGLIAIILTVVSIVITLRLTTGFIKSFQKQLEKQLNP</sequence>
<dbReference type="AlphaFoldDB" id="A0A2H0WNT0"/>
<dbReference type="Proteomes" id="UP000230775">
    <property type="component" value="Unassembled WGS sequence"/>
</dbReference>
<protein>
    <recommendedName>
        <fullName evidence="2">Putative zinc-ribbon domain-containing protein</fullName>
    </recommendedName>
</protein>
<feature type="domain" description="Putative zinc-ribbon" evidence="2">
    <location>
        <begin position="5"/>
        <end position="28"/>
    </location>
</feature>
<feature type="non-terminal residue" evidence="3">
    <location>
        <position position="108"/>
    </location>
</feature>
<proteinExistence type="predicted"/>
<keyword evidence="1" id="KW-0812">Transmembrane</keyword>
<name>A0A2H0WNT0_9BACT</name>
<dbReference type="Pfam" id="PF13248">
    <property type="entry name" value="Zn_ribbon_3"/>
    <property type="match status" value="1"/>
</dbReference>
<evidence type="ECO:0000259" key="2">
    <source>
        <dbReference type="Pfam" id="PF13248"/>
    </source>
</evidence>
<comment type="caution">
    <text evidence="3">The sequence shown here is derived from an EMBL/GenBank/DDBJ whole genome shotgun (WGS) entry which is preliminary data.</text>
</comment>